<feature type="region of interest" description="Disordered" evidence="1">
    <location>
        <begin position="100"/>
        <end position="132"/>
    </location>
</feature>
<gene>
    <name evidence="2" type="ORF">ECRASSUSDP1_LOCUS11304</name>
</gene>
<dbReference type="EMBL" id="CAMPGE010011158">
    <property type="protein sequence ID" value="CAI2369997.1"/>
    <property type="molecule type" value="Genomic_DNA"/>
</dbReference>
<dbReference type="Proteomes" id="UP001295684">
    <property type="component" value="Unassembled WGS sequence"/>
</dbReference>
<evidence type="ECO:0000256" key="1">
    <source>
        <dbReference type="SAM" id="MobiDB-lite"/>
    </source>
</evidence>
<sequence>MKNKINTKCNIGGSILKARAGNPLKSGQIVKRENVPKVINNIPKSKTKTGKTKRFKPIIRGETIRPGPKINKLYNFISAKGTGNRRADTYSYRINNLNRVKSRGGNRPSNKQTDIVIPEDGSGNNSARLSSKIKRTEIATAEIKKQFAGRNHHKNSVESSKIPRTSHLLHAKTSDRANFN</sequence>
<comment type="caution">
    <text evidence="2">The sequence shown here is derived from an EMBL/GenBank/DDBJ whole genome shotgun (WGS) entry which is preliminary data.</text>
</comment>
<evidence type="ECO:0000313" key="2">
    <source>
        <dbReference type="EMBL" id="CAI2369997.1"/>
    </source>
</evidence>
<name>A0AAD1UNE8_EUPCR</name>
<accession>A0AAD1UNE8</accession>
<dbReference type="AlphaFoldDB" id="A0AAD1UNE8"/>
<reference evidence="2" key="1">
    <citation type="submission" date="2023-07" db="EMBL/GenBank/DDBJ databases">
        <authorList>
            <consortium name="AG Swart"/>
            <person name="Singh M."/>
            <person name="Singh A."/>
            <person name="Seah K."/>
            <person name="Emmerich C."/>
        </authorList>
    </citation>
    <scope>NUCLEOTIDE SEQUENCE</scope>
    <source>
        <strain evidence="2">DP1</strain>
    </source>
</reference>
<evidence type="ECO:0000313" key="3">
    <source>
        <dbReference type="Proteomes" id="UP001295684"/>
    </source>
</evidence>
<keyword evidence="3" id="KW-1185">Reference proteome</keyword>
<proteinExistence type="predicted"/>
<feature type="region of interest" description="Disordered" evidence="1">
    <location>
        <begin position="146"/>
        <end position="180"/>
    </location>
</feature>
<protein>
    <submittedName>
        <fullName evidence="2">Uncharacterized protein</fullName>
    </submittedName>
</protein>
<organism evidence="2 3">
    <name type="scientific">Euplotes crassus</name>
    <dbReference type="NCBI Taxonomy" id="5936"/>
    <lineage>
        <taxon>Eukaryota</taxon>
        <taxon>Sar</taxon>
        <taxon>Alveolata</taxon>
        <taxon>Ciliophora</taxon>
        <taxon>Intramacronucleata</taxon>
        <taxon>Spirotrichea</taxon>
        <taxon>Hypotrichia</taxon>
        <taxon>Euplotida</taxon>
        <taxon>Euplotidae</taxon>
        <taxon>Moneuplotes</taxon>
    </lineage>
</organism>